<reference evidence="2" key="1">
    <citation type="submission" date="2023-02" db="EMBL/GenBank/DDBJ databases">
        <title>Colletotrichum kahawae CIFC_Que2 genome sequencing and assembly.</title>
        <authorList>
            <person name="Baroncelli R."/>
        </authorList>
    </citation>
    <scope>NUCLEOTIDE SEQUENCE</scope>
    <source>
        <strain evidence="2">CIFC_Que2</strain>
    </source>
</reference>
<feature type="region of interest" description="Disordered" evidence="1">
    <location>
        <begin position="29"/>
        <end position="49"/>
    </location>
</feature>
<evidence type="ECO:0000313" key="2">
    <source>
        <dbReference type="EMBL" id="KAK2736092.1"/>
    </source>
</evidence>
<proteinExistence type="predicted"/>
<sequence>MTVIATGTGQAEDLAYHLLAHTASLARGRTNLGTPGSPPSIPTAGVGEMQGSPGDIVTVGCVGTVVSTVFGELLEGSSWRTTPSEAFASLVAELRDAERGMEAVFRLQVGERWRRKQKGRQPSYPTSGSTAQRRQRRAATL</sequence>
<dbReference type="Proteomes" id="UP001281614">
    <property type="component" value="Unassembled WGS sequence"/>
</dbReference>
<keyword evidence="3" id="KW-1185">Reference proteome</keyword>
<gene>
    <name evidence="2" type="ORF">CKAH01_07846</name>
</gene>
<protein>
    <submittedName>
        <fullName evidence="2">Uncharacterized protein</fullName>
    </submittedName>
</protein>
<dbReference type="EMBL" id="VYYT01000433">
    <property type="protein sequence ID" value="KAK2736092.1"/>
    <property type="molecule type" value="Genomic_DNA"/>
</dbReference>
<accession>A0AAD9Y4L9</accession>
<name>A0AAD9Y4L9_COLKA</name>
<evidence type="ECO:0000256" key="1">
    <source>
        <dbReference type="SAM" id="MobiDB-lite"/>
    </source>
</evidence>
<organism evidence="2 3">
    <name type="scientific">Colletotrichum kahawae</name>
    <name type="common">Coffee berry disease fungus</name>
    <dbReference type="NCBI Taxonomy" id="34407"/>
    <lineage>
        <taxon>Eukaryota</taxon>
        <taxon>Fungi</taxon>
        <taxon>Dikarya</taxon>
        <taxon>Ascomycota</taxon>
        <taxon>Pezizomycotina</taxon>
        <taxon>Sordariomycetes</taxon>
        <taxon>Hypocreomycetidae</taxon>
        <taxon>Glomerellales</taxon>
        <taxon>Glomerellaceae</taxon>
        <taxon>Colletotrichum</taxon>
        <taxon>Colletotrichum gloeosporioides species complex</taxon>
    </lineage>
</organism>
<comment type="caution">
    <text evidence="2">The sequence shown here is derived from an EMBL/GenBank/DDBJ whole genome shotgun (WGS) entry which is preliminary data.</text>
</comment>
<dbReference type="AlphaFoldDB" id="A0AAD9Y4L9"/>
<feature type="region of interest" description="Disordered" evidence="1">
    <location>
        <begin position="114"/>
        <end position="141"/>
    </location>
</feature>
<evidence type="ECO:0000313" key="3">
    <source>
        <dbReference type="Proteomes" id="UP001281614"/>
    </source>
</evidence>